<keyword evidence="2" id="KW-1185">Reference proteome</keyword>
<evidence type="ECO:0000313" key="1">
    <source>
        <dbReference type="EMBL" id="MET3574187.1"/>
    </source>
</evidence>
<proteinExistence type="predicted"/>
<protein>
    <submittedName>
        <fullName evidence="1">Uncharacterized protein</fullName>
    </submittedName>
</protein>
<dbReference type="Proteomes" id="UP001549099">
    <property type="component" value="Unassembled WGS sequence"/>
</dbReference>
<organism evidence="1 2">
    <name type="scientific">Bhargavaea ullalensis</name>
    <dbReference type="NCBI Taxonomy" id="1265685"/>
    <lineage>
        <taxon>Bacteria</taxon>
        <taxon>Bacillati</taxon>
        <taxon>Bacillota</taxon>
        <taxon>Bacilli</taxon>
        <taxon>Bacillales</taxon>
        <taxon>Caryophanaceae</taxon>
        <taxon>Bhargavaea</taxon>
    </lineage>
</organism>
<dbReference type="RefSeq" id="WP_354194162.1">
    <property type="nucleotide sequence ID" value="NZ_JBEPLW010000001.1"/>
</dbReference>
<comment type="caution">
    <text evidence="1">The sequence shown here is derived from an EMBL/GenBank/DDBJ whole genome shotgun (WGS) entry which is preliminary data.</text>
</comment>
<accession>A0ABV2G7H1</accession>
<sequence>MTGTAGQPQLFGPAGAGGATVPFRIFRKDGNVRDLPSAEPMIHLNTLAQMLYEAFHHRMPVGTELEPIVVLFGSRPVDGLPGPGVYLADFNNELFRLVDPDDPLTLLGESGLSEPKSPMAIAYRKTGNTDEAAGDLPEKGRALARSFSSILELHGNLSDSVQLARELSGQPLILMQWITERETSLR</sequence>
<evidence type="ECO:0000313" key="2">
    <source>
        <dbReference type="Proteomes" id="UP001549099"/>
    </source>
</evidence>
<dbReference type="EMBL" id="JBEPLW010000001">
    <property type="protein sequence ID" value="MET3574187.1"/>
    <property type="molecule type" value="Genomic_DNA"/>
</dbReference>
<reference evidence="1 2" key="1">
    <citation type="submission" date="2024-06" db="EMBL/GenBank/DDBJ databases">
        <title>Genomic Encyclopedia of Type Strains, Phase IV (KMG-IV): sequencing the most valuable type-strain genomes for metagenomic binning, comparative biology and taxonomic classification.</title>
        <authorList>
            <person name="Goeker M."/>
        </authorList>
    </citation>
    <scope>NUCLEOTIDE SEQUENCE [LARGE SCALE GENOMIC DNA]</scope>
    <source>
        <strain evidence="1 2">DSM 26128</strain>
    </source>
</reference>
<name>A0ABV2G7H1_9BACL</name>
<gene>
    <name evidence="1" type="ORF">ABID49_000063</name>
</gene>